<accession>A0AAJ2KSI4</accession>
<sequence length="492" mass="54398">MNNGGYVYLVGAGPGDLQLMTLKARRCVEMADVVLYDRLVNPLLLEWTKPDCEHIYCGKLPKRHLLRQEAINEKLVQYGTEGKIVVRLKGGDPSVFGRVGEEAHALDEAGVPYEIVPGITAGIGAATYAGIPVTHRNHSASFTVVTGHDKSEKGEPLIDWRALARGSDTIAFYMGVKNLGYIANQLTLHGKPKETPVILIQWGTLGSQKTVSGTLETIAEEVSKSNLTNPAITLVGDVANIRKEPSWFERKPLFGQHILLGRTSGSQGAIAHELEELGAEVFEFPRMYSRTAEKPQADFRDFDQIVFLSPESVEIFFNWLRADKVDLRDIRAAFHVRSKKSERALEKYGCFTSELSKVKDGCSKVLLLGNAHSANDKILLTDTWGPHEYVITHHDLVVSSTDVTCERLKDEGRIQTIVFPSAQSVQTVSDRFMKMGWSIEEINETVKVICFGSMSEKAALSAGYKVDVVLESPTKEALIKALIQSNKTEVVK</sequence>
<dbReference type="FunFam" id="3.40.1010.10:FF:000001">
    <property type="entry name" value="Siroheme synthase"/>
    <property type="match status" value="1"/>
</dbReference>
<dbReference type="RefSeq" id="WP_323465826.1">
    <property type="nucleotide sequence ID" value="NZ_CP144224.1"/>
</dbReference>
<dbReference type="InterPro" id="IPR003754">
    <property type="entry name" value="4pyrrol_synth_uPrphyn_synth"/>
</dbReference>
<keyword evidence="7" id="KW-0627">Porphyrin biosynthesis</keyword>
<evidence type="ECO:0000259" key="11">
    <source>
        <dbReference type="Pfam" id="PF02602"/>
    </source>
</evidence>
<dbReference type="InterPro" id="IPR014777">
    <property type="entry name" value="4pyrrole_Mease_sub1"/>
</dbReference>
<dbReference type="PANTHER" id="PTHR45790:SF3">
    <property type="entry name" value="S-ADENOSYL-L-METHIONINE-DEPENDENT UROPORPHYRINOGEN III METHYLTRANSFERASE, CHLOROPLASTIC"/>
    <property type="match status" value="1"/>
</dbReference>
<feature type="domain" description="Tetrapyrrole methylase" evidence="10">
    <location>
        <begin position="7"/>
        <end position="218"/>
    </location>
</feature>
<evidence type="ECO:0000256" key="7">
    <source>
        <dbReference type="ARBA" id="ARBA00023244"/>
    </source>
</evidence>
<dbReference type="SUPFAM" id="SSF53790">
    <property type="entry name" value="Tetrapyrrole methylase"/>
    <property type="match status" value="1"/>
</dbReference>
<name>A0AAJ2KSI4_ALKPS</name>
<keyword evidence="6" id="KW-0949">S-adenosyl-L-methionine</keyword>
<dbReference type="InterPro" id="IPR050161">
    <property type="entry name" value="Siro_Cobalamin_biosynth"/>
</dbReference>
<organism evidence="12 13">
    <name type="scientific">Alkalihalophilus pseudofirmus</name>
    <name type="common">Bacillus pseudofirmus</name>
    <dbReference type="NCBI Taxonomy" id="79885"/>
    <lineage>
        <taxon>Bacteria</taxon>
        <taxon>Bacillati</taxon>
        <taxon>Bacillota</taxon>
        <taxon>Bacilli</taxon>
        <taxon>Bacillales</taxon>
        <taxon>Bacillaceae</taxon>
        <taxon>Alkalihalophilus</taxon>
    </lineage>
</organism>
<evidence type="ECO:0000313" key="13">
    <source>
        <dbReference type="Proteomes" id="UP001285636"/>
    </source>
</evidence>
<evidence type="ECO:0000256" key="3">
    <source>
        <dbReference type="ARBA" id="ARBA00018323"/>
    </source>
</evidence>
<evidence type="ECO:0000256" key="5">
    <source>
        <dbReference type="ARBA" id="ARBA00022679"/>
    </source>
</evidence>
<dbReference type="PANTHER" id="PTHR45790">
    <property type="entry name" value="SIROHEME SYNTHASE-RELATED"/>
    <property type="match status" value="1"/>
</dbReference>
<dbReference type="GO" id="GO:0004852">
    <property type="term" value="F:uroporphyrinogen-III synthase activity"/>
    <property type="evidence" value="ECO:0007669"/>
    <property type="project" value="InterPro"/>
</dbReference>
<evidence type="ECO:0000256" key="8">
    <source>
        <dbReference type="ARBA" id="ARBA00079776"/>
    </source>
</evidence>
<dbReference type="FunFam" id="3.30.950.10:FF:000001">
    <property type="entry name" value="Siroheme synthase"/>
    <property type="match status" value="1"/>
</dbReference>
<keyword evidence="4 9" id="KW-0489">Methyltransferase</keyword>
<comment type="caution">
    <text evidence="12">The sequence shown here is derived from an EMBL/GenBank/DDBJ whole genome shotgun (WGS) entry which is preliminary data.</text>
</comment>
<gene>
    <name evidence="12" type="primary">cobA</name>
    <name evidence="12" type="ORF">RYX45_02985</name>
</gene>
<dbReference type="NCBIfam" id="NF004790">
    <property type="entry name" value="PRK06136.1"/>
    <property type="match status" value="1"/>
</dbReference>
<dbReference type="CDD" id="cd06578">
    <property type="entry name" value="HemD"/>
    <property type="match status" value="1"/>
</dbReference>
<dbReference type="GO" id="GO:0019354">
    <property type="term" value="P:siroheme biosynthetic process"/>
    <property type="evidence" value="ECO:0007669"/>
    <property type="project" value="InterPro"/>
</dbReference>
<dbReference type="InterPro" id="IPR000878">
    <property type="entry name" value="4pyrrol_Mease"/>
</dbReference>
<dbReference type="EC" id="2.1.1.107" evidence="2"/>
<dbReference type="Pfam" id="PF00590">
    <property type="entry name" value="TP_methylase"/>
    <property type="match status" value="1"/>
</dbReference>
<dbReference type="InterPro" id="IPR035996">
    <property type="entry name" value="4pyrrol_Methylase_sf"/>
</dbReference>
<dbReference type="Proteomes" id="UP001285636">
    <property type="component" value="Unassembled WGS sequence"/>
</dbReference>
<dbReference type="Pfam" id="PF02602">
    <property type="entry name" value="HEM4"/>
    <property type="match status" value="2"/>
</dbReference>
<evidence type="ECO:0000313" key="12">
    <source>
        <dbReference type="EMBL" id="MDV2884127.1"/>
    </source>
</evidence>
<dbReference type="NCBIfam" id="TIGR01469">
    <property type="entry name" value="cobA_cysG_Cterm"/>
    <property type="match status" value="1"/>
</dbReference>
<dbReference type="SUPFAM" id="SSF69618">
    <property type="entry name" value="HemD-like"/>
    <property type="match status" value="1"/>
</dbReference>
<keyword evidence="5 9" id="KW-0808">Transferase</keyword>
<evidence type="ECO:0000256" key="2">
    <source>
        <dbReference type="ARBA" id="ARBA00012162"/>
    </source>
</evidence>
<evidence type="ECO:0000256" key="1">
    <source>
        <dbReference type="ARBA" id="ARBA00005879"/>
    </source>
</evidence>
<dbReference type="GO" id="GO:0004851">
    <property type="term" value="F:uroporphyrin-III C-methyltransferase activity"/>
    <property type="evidence" value="ECO:0007669"/>
    <property type="project" value="UniProtKB-EC"/>
</dbReference>
<dbReference type="Gene3D" id="3.40.1010.10">
    <property type="entry name" value="Cobalt-precorrin-4 Transmethylase, Domain 1"/>
    <property type="match status" value="1"/>
</dbReference>
<feature type="domain" description="Tetrapyrrole biosynthesis uroporphyrinogen III synthase" evidence="11">
    <location>
        <begin position="402"/>
        <end position="479"/>
    </location>
</feature>
<dbReference type="EMBL" id="JAWJAY010000001">
    <property type="protein sequence ID" value="MDV2884127.1"/>
    <property type="molecule type" value="Genomic_DNA"/>
</dbReference>
<reference evidence="12" key="1">
    <citation type="submission" date="2023-10" db="EMBL/GenBank/DDBJ databases">
        <title>Screening of Alkalihalophilus pseudofirmusBZ-TG-HK211 and Its Alleviation of Salt Stress on Rapeseed Growth.</title>
        <authorList>
            <person name="Zhao B."/>
            <person name="Guo T."/>
        </authorList>
    </citation>
    <scope>NUCLEOTIDE SEQUENCE</scope>
    <source>
        <strain evidence="12">BZ-TG-HK211</strain>
    </source>
</reference>
<feature type="domain" description="Tetrapyrrole biosynthesis uroporphyrinogen III synthase" evidence="11">
    <location>
        <begin position="270"/>
        <end position="366"/>
    </location>
</feature>
<dbReference type="InterPro" id="IPR006366">
    <property type="entry name" value="CobA/CysG_C"/>
</dbReference>
<evidence type="ECO:0000256" key="4">
    <source>
        <dbReference type="ARBA" id="ARBA00022603"/>
    </source>
</evidence>
<evidence type="ECO:0000259" key="10">
    <source>
        <dbReference type="Pfam" id="PF00590"/>
    </source>
</evidence>
<proteinExistence type="inferred from homology"/>
<dbReference type="AlphaFoldDB" id="A0AAJ2KSI4"/>
<dbReference type="Gene3D" id="3.40.50.10090">
    <property type="match status" value="2"/>
</dbReference>
<dbReference type="InterPro" id="IPR014776">
    <property type="entry name" value="4pyrrole_Mease_sub2"/>
</dbReference>
<dbReference type="PROSITE" id="PS00839">
    <property type="entry name" value="SUMT_1"/>
    <property type="match status" value="1"/>
</dbReference>
<dbReference type="InterPro" id="IPR036108">
    <property type="entry name" value="4pyrrol_syn_uPrphyn_synt_sf"/>
</dbReference>
<comment type="similarity">
    <text evidence="1 9">Belongs to the precorrin methyltransferase family.</text>
</comment>
<dbReference type="GO" id="GO:0032259">
    <property type="term" value="P:methylation"/>
    <property type="evidence" value="ECO:0007669"/>
    <property type="project" value="UniProtKB-KW"/>
</dbReference>
<dbReference type="CDD" id="cd11642">
    <property type="entry name" value="SUMT"/>
    <property type="match status" value="1"/>
</dbReference>
<protein>
    <recommendedName>
        <fullName evidence="3">Uroporphyrinogen-III C-methyltransferase</fullName>
        <ecNumber evidence="2">2.1.1.107</ecNumber>
    </recommendedName>
    <alternativeName>
        <fullName evidence="8">Uroporphyrinogen III methylase</fullName>
    </alternativeName>
</protein>
<dbReference type="PROSITE" id="PS00840">
    <property type="entry name" value="SUMT_2"/>
    <property type="match status" value="1"/>
</dbReference>
<evidence type="ECO:0000256" key="9">
    <source>
        <dbReference type="RuleBase" id="RU003960"/>
    </source>
</evidence>
<evidence type="ECO:0000256" key="6">
    <source>
        <dbReference type="ARBA" id="ARBA00022691"/>
    </source>
</evidence>
<dbReference type="InterPro" id="IPR003043">
    <property type="entry name" value="Uropor_MeTrfase_CS"/>
</dbReference>
<dbReference type="Gene3D" id="3.30.950.10">
    <property type="entry name" value="Methyltransferase, Cobalt-precorrin-4 Transmethylase, Domain 2"/>
    <property type="match status" value="1"/>
</dbReference>